<evidence type="ECO:0000313" key="2">
    <source>
        <dbReference type="EMBL" id="RCN42160.1"/>
    </source>
</evidence>
<proteinExistence type="predicted"/>
<name>A0A368GGJ5_ANCCA</name>
<sequence length="98" mass="11007">MLFLDSVMDNLLPAARPFLLTVYQNKEAADVAWEVMVSSRIYGLAFGCFVSIFMSRRHGRKFPVVLGLEGFQRAYGQGSDLLPDKLRPAQIILERAVS</sequence>
<gene>
    <name evidence="2" type="ORF">ANCCAN_11847</name>
</gene>
<dbReference type="OrthoDB" id="4540492at2759"/>
<accession>A0A368GGJ5</accession>
<keyword evidence="3" id="KW-1185">Reference proteome</keyword>
<feature type="transmembrane region" description="Helical" evidence="1">
    <location>
        <begin position="31"/>
        <end position="53"/>
    </location>
</feature>
<dbReference type="EMBL" id="JOJR01000207">
    <property type="protein sequence ID" value="RCN42160.1"/>
    <property type="molecule type" value="Genomic_DNA"/>
</dbReference>
<keyword evidence="1" id="KW-0812">Transmembrane</keyword>
<protein>
    <submittedName>
        <fullName evidence="2">Uncharacterized protein</fullName>
    </submittedName>
</protein>
<reference evidence="2 3" key="1">
    <citation type="submission" date="2014-10" db="EMBL/GenBank/DDBJ databases">
        <title>Draft genome of the hookworm Ancylostoma caninum.</title>
        <authorList>
            <person name="Mitreva M."/>
        </authorList>
    </citation>
    <scope>NUCLEOTIDE SEQUENCE [LARGE SCALE GENOMIC DNA]</scope>
    <source>
        <strain evidence="2 3">Baltimore</strain>
    </source>
</reference>
<keyword evidence="1" id="KW-1133">Transmembrane helix</keyword>
<dbReference type="Proteomes" id="UP000252519">
    <property type="component" value="Unassembled WGS sequence"/>
</dbReference>
<comment type="caution">
    <text evidence="2">The sequence shown here is derived from an EMBL/GenBank/DDBJ whole genome shotgun (WGS) entry which is preliminary data.</text>
</comment>
<organism evidence="2 3">
    <name type="scientific">Ancylostoma caninum</name>
    <name type="common">Dog hookworm</name>
    <dbReference type="NCBI Taxonomy" id="29170"/>
    <lineage>
        <taxon>Eukaryota</taxon>
        <taxon>Metazoa</taxon>
        <taxon>Ecdysozoa</taxon>
        <taxon>Nematoda</taxon>
        <taxon>Chromadorea</taxon>
        <taxon>Rhabditida</taxon>
        <taxon>Rhabditina</taxon>
        <taxon>Rhabditomorpha</taxon>
        <taxon>Strongyloidea</taxon>
        <taxon>Ancylostomatidae</taxon>
        <taxon>Ancylostomatinae</taxon>
        <taxon>Ancylostoma</taxon>
    </lineage>
</organism>
<keyword evidence="1" id="KW-0472">Membrane</keyword>
<dbReference type="STRING" id="29170.A0A368GGJ5"/>
<evidence type="ECO:0000256" key="1">
    <source>
        <dbReference type="SAM" id="Phobius"/>
    </source>
</evidence>
<evidence type="ECO:0000313" key="3">
    <source>
        <dbReference type="Proteomes" id="UP000252519"/>
    </source>
</evidence>
<dbReference type="AlphaFoldDB" id="A0A368GGJ5"/>